<evidence type="ECO:0000313" key="3">
    <source>
        <dbReference type="Proteomes" id="UP000008370"/>
    </source>
</evidence>
<sequence>MIIIVSYMPLLLVHRFILNLRQLNHTAEASDNSTNAQRSSRFSVSFRMPSDFLGNIGEPLDYGESDRAE</sequence>
<feature type="non-terminal residue" evidence="2">
    <location>
        <position position="69"/>
    </location>
</feature>
<gene>
    <name evidence="2" type="ORF">PHACADRAFT_246023</name>
</gene>
<feature type="region of interest" description="Disordered" evidence="1">
    <location>
        <begin position="49"/>
        <end position="69"/>
    </location>
</feature>
<keyword evidence="3" id="KW-1185">Reference proteome</keyword>
<protein>
    <submittedName>
        <fullName evidence="2">Uncharacterized protein</fullName>
    </submittedName>
</protein>
<organism evidence="2 3">
    <name type="scientific">Phanerochaete carnosa (strain HHB-10118-sp)</name>
    <name type="common">White-rot fungus</name>
    <name type="synonym">Peniophora carnosa</name>
    <dbReference type="NCBI Taxonomy" id="650164"/>
    <lineage>
        <taxon>Eukaryota</taxon>
        <taxon>Fungi</taxon>
        <taxon>Dikarya</taxon>
        <taxon>Basidiomycota</taxon>
        <taxon>Agaricomycotina</taxon>
        <taxon>Agaricomycetes</taxon>
        <taxon>Polyporales</taxon>
        <taxon>Phanerochaetaceae</taxon>
        <taxon>Phanerochaete</taxon>
    </lineage>
</organism>
<dbReference type="InParanoid" id="K5W8A2"/>
<dbReference type="GeneID" id="18913706"/>
<proteinExistence type="predicted"/>
<evidence type="ECO:0000313" key="2">
    <source>
        <dbReference type="EMBL" id="EKM60183.1"/>
    </source>
</evidence>
<name>K5W8A2_PHACS</name>
<dbReference type="EMBL" id="JH930468">
    <property type="protein sequence ID" value="EKM60183.1"/>
    <property type="molecule type" value="Genomic_DNA"/>
</dbReference>
<dbReference type="RefSeq" id="XP_007389660.1">
    <property type="nucleotide sequence ID" value="XM_007389598.1"/>
</dbReference>
<reference evidence="2 3" key="1">
    <citation type="journal article" date="2012" name="BMC Genomics">
        <title>Comparative genomics of the white-rot fungi, Phanerochaete carnosa and P. chrysosporium, to elucidate the genetic basis of the distinct wood types they colonize.</title>
        <authorList>
            <person name="Suzuki H."/>
            <person name="MacDonald J."/>
            <person name="Syed K."/>
            <person name="Salamov A."/>
            <person name="Hori C."/>
            <person name="Aerts A."/>
            <person name="Henrissat B."/>
            <person name="Wiebenga A."/>
            <person name="vanKuyk P.A."/>
            <person name="Barry K."/>
            <person name="Lindquist E."/>
            <person name="LaButti K."/>
            <person name="Lapidus A."/>
            <person name="Lucas S."/>
            <person name="Coutinho P."/>
            <person name="Gong Y."/>
            <person name="Samejima M."/>
            <person name="Mahadevan R."/>
            <person name="Abou-Zaid M."/>
            <person name="de Vries R.P."/>
            <person name="Igarashi K."/>
            <person name="Yadav J.S."/>
            <person name="Grigoriev I.V."/>
            <person name="Master E.R."/>
        </authorList>
    </citation>
    <scope>NUCLEOTIDE SEQUENCE [LARGE SCALE GENOMIC DNA]</scope>
    <source>
        <strain evidence="2 3">HHB-10118-sp</strain>
    </source>
</reference>
<dbReference type="OrthoDB" id="2756573at2759"/>
<dbReference type="KEGG" id="pco:PHACADRAFT_246023"/>
<evidence type="ECO:0000256" key="1">
    <source>
        <dbReference type="SAM" id="MobiDB-lite"/>
    </source>
</evidence>
<dbReference type="Proteomes" id="UP000008370">
    <property type="component" value="Unassembled WGS sequence"/>
</dbReference>
<dbReference type="HOGENOM" id="CLU_2782874_0_0_1"/>
<accession>K5W8A2</accession>
<dbReference type="AlphaFoldDB" id="K5W8A2"/>